<dbReference type="GO" id="GO:0000155">
    <property type="term" value="F:phosphorelay sensor kinase activity"/>
    <property type="evidence" value="ECO:0007669"/>
    <property type="project" value="InterPro"/>
</dbReference>
<feature type="transmembrane region" description="Helical" evidence="4">
    <location>
        <begin position="159"/>
        <end position="183"/>
    </location>
</feature>
<evidence type="ECO:0000256" key="4">
    <source>
        <dbReference type="SAM" id="Phobius"/>
    </source>
</evidence>
<dbReference type="EMBL" id="VCKZ01000261">
    <property type="protein sequence ID" value="TMR32590.1"/>
    <property type="molecule type" value="Genomic_DNA"/>
</dbReference>
<feature type="transmembrane region" description="Helical" evidence="4">
    <location>
        <begin position="92"/>
        <end position="115"/>
    </location>
</feature>
<dbReference type="PANTHER" id="PTHR24421:SF63">
    <property type="entry name" value="SENSOR HISTIDINE KINASE DESK"/>
    <property type="match status" value="1"/>
</dbReference>
<dbReference type="Gene3D" id="1.20.5.1930">
    <property type="match status" value="1"/>
</dbReference>
<keyword evidence="4" id="KW-0812">Transmembrane</keyword>
<dbReference type="SUPFAM" id="SSF55874">
    <property type="entry name" value="ATPase domain of HSP90 chaperone/DNA topoisomerase II/histidine kinase"/>
    <property type="match status" value="1"/>
</dbReference>
<dbReference type="Gene3D" id="3.30.565.10">
    <property type="entry name" value="Histidine kinase-like ATPase, C-terminal domain"/>
    <property type="match status" value="1"/>
</dbReference>
<proteinExistence type="predicted"/>
<evidence type="ECO:0000259" key="5">
    <source>
        <dbReference type="Pfam" id="PF07730"/>
    </source>
</evidence>
<dbReference type="PANTHER" id="PTHR24421">
    <property type="entry name" value="NITRATE/NITRITE SENSOR PROTEIN NARX-RELATED"/>
    <property type="match status" value="1"/>
</dbReference>
<keyword evidence="4" id="KW-0472">Membrane</keyword>
<sequence>MTVATTADLEEQDTRRLERYRRVTYRSFMFAAVGFAAPLVAGLGSAYADGDVGGPVAAAVLAGFGVLVWYYHRLVRTGLEGGASRRDIAGGGAVAAALSLMLLVSPWFTIVPVFWLSAVVLTPMGRSRVAALCAATGAYSGAVSTVAADRLDTHGSLPWYAVFPMLFALYTAVCGVVAFVNIYQRRMWDMHRETHAARDALARLAVTEERLRFSRDLHDLLGHSLSLIAVKSELAMRMAGTDPERAGAEMADVRHAAREALREVRAAVSGYRAVELDAELAGVRAVLEAAGVRCEAGAPPDGLPSEVRSVLAWVIREGATNVIKHSEARRCTISITAYGGSVVLEMLNDGARAADGPGGSGLTGLAERAAVLGGEVAFGRRGRDGFLLRAAVPLPEPGDGGGAVPAAAPAGRGA</sequence>
<dbReference type="InterPro" id="IPR011712">
    <property type="entry name" value="Sig_transdc_His_kin_sub3_dim/P"/>
</dbReference>
<gene>
    <name evidence="6" type="ORF">ETD96_29270</name>
</gene>
<comment type="caution">
    <text evidence="6">The sequence shown here is derived from an EMBL/GenBank/DDBJ whole genome shotgun (WGS) entry which is preliminary data.</text>
</comment>
<feature type="transmembrane region" description="Helical" evidence="4">
    <location>
        <begin position="52"/>
        <end position="71"/>
    </location>
</feature>
<keyword evidence="2 6" id="KW-0418">Kinase</keyword>
<dbReference type="InterPro" id="IPR050482">
    <property type="entry name" value="Sensor_HK_TwoCompSys"/>
</dbReference>
<dbReference type="GO" id="GO:0016020">
    <property type="term" value="C:membrane"/>
    <property type="evidence" value="ECO:0007669"/>
    <property type="project" value="InterPro"/>
</dbReference>
<evidence type="ECO:0000313" key="7">
    <source>
        <dbReference type="Proteomes" id="UP000305238"/>
    </source>
</evidence>
<reference evidence="6 7" key="1">
    <citation type="submission" date="2019-05" db="EMBL/GenBank/DDBJ databases">
        <title>Draft genome sequence of Actinomadura geliboluensis A8036.</title>
        <authorList>
            <person name="Saricaoglu S."/>
            <person name="Isik K."/>
        </authorList>
    </citation>
    <scope>NUCLEOTIDE SEQUENCE [LARGE SCALE GENOMIC DNA]</scope>
    <source>
        <strain evidence="6 7">A8036</strain>
    </source>
</reference>
<dbReference type="AlphaFoldDB" id="A0A5S4H1D8"/>
<dbReference type="RefSeq" id="WP_138639722.1">
    <property type="nucleotide sequence ID" value="NZ_JBIAFF010000003.1"/>
</dbReference>
<accession>A0A5S4H1D8</accession>
<dbReference type="OrthoDB" id="5241784at2"/>
<keyword evidence="3" id="KW-0902">Two-component regulatory system</keyword>
<keyword evidence="4" id="KW-1133">Transmembrane helix</keyword>
<feature type="domain" description="Signal transduction histidine kinase subgroup 3 dimerisation and phosphoacceptor" evidence="5">
    <location>
        <begin position="209"/>
        <end position="275"/>
    </location>
</feature>
<feature type="transmembrane region" description="Helical" evidence="4">
    <location>
        <begin position="25"/>
        <end position="46"/>
    </location>
</feature>
<evidence type="ECO:0000256" key="1">
    <source>
        <dbReference type="ARBA" id="ARBA00022679"/>
    </source>
</evidence>
<dbReference type="CDD" id="cd16917">
    <property type="entry name" value="HATPase_UhpB-NarQ-NarX-like"/>
    <property type="match status" value="1"/>
</dbReference>
<dbReference type="Pfam" id="PF07730">
    <property type="entry name" value="HisKA_3"/>
    <property type="match status" value="1"/>
</dbReference>
<organism evidence="6 7">
    <name type="scientific">Actinomadura geliboluensis</name>
    <dbReference type="NCBI Taxonomy" id="882440"/>
    <lineage>
        <taxon>Bacteria</taxon>
        <taxon>Bacillati</taxon>
        <taxon>Actinomycetota</taxon>
        <taxon>Actinomycetes</taxon>
        <taxon>Streptosporangiales</taxon>
        <taxon>Thermomonosporaceae</taxon>
        <taxon>Actinomadura</taxon>
    </lineage>
</organism>
<evidence type="ECO:0000256" key="3">
    <source>
        <dbReference type="ARBA" id="ARBA00023012"/>
    </source>
</evidence>
<keyword evidence="7" id="KW-1185">Reference proteome</keyword>
<dbReference type="InterPro" id="IPR036890">
    <property type="entry name" value="HATPase_C_sf"/>
</dbReference>
<dbReference type="Proteomes" id="UP000305238">
    <property type="component" value="Unassembled WGS sequence"/>
</dbReference>
<evidence type="ECO:0000256" key="2">
    <source>
        <dbReference type="ARBA" id="ARBA00022777"/>
    </source>
</evidence>
<name>A0A5S4H1D8_9ACTN</name>
<keyword evidence="1" id="KW-0808">Transferase</keyword>
<dbReference type="GO" id="GO:0046983">
    <property type="term" value="F:protein dimerization activity"/>
    <property type="evidence" value="ECO:0007669"/>
    <property type="project" value="InterPro"/>
</dbReference>
<evidence type="ECO:0000313" key="6">
    <source>
        <dbReference type="EMBL" id="TMR32590.1"/>
    </source>
</evidence>
<protein>
    <submittedName>
        <fullName evidence="6">Sensor histidine kinase</fullName>
    </submittedName>
</protein>